<dbReference type="Proteomes" id="UP000191024">
    <property type="component" value="Chromosome A"/>
</dbReference>
<name>A0A1G4IS51_9SACH</name>
<reference evidence="2 3" key="1">
    <citation type="submission" date="2016-03" db="EMBL/GenBank/DDBJ databases">
        <authorList>
            <person name="Devillers H."/>
        </authorList>
    </citation>
    <scope>NUCLEOTIDE SEQUENCE [LARGE SCALE GENOMIC DNA]</scope>
    <source>
        <strain evidence="2">CBS 11717</strain>
    </source>
</reference>
<feature type="domain" description="N-acetyltransferase" evidence="1">
    <location>
        <begin position="17"/>
        <end position="172"/>
    </location>
</feature>
<dbReference type="SUPFAM" id="SSF55729">
    <property type="entry name" value="Acyl-CoA N-acyltransferases (Nat)"/>
    <property type="match status" value="1"/>
</dbReference>
<dbReference type="OrthoDB" id="4032782at2759"/>
<accession>A0A1G4IS51</accession>
<proteinExistence type="predicted"/>
<dbReference type="Pfam" id="PF00583">
    <property type="entry name" value="Acetyltransf_1"/>
    <property type="match status" value="1"/>
</dbReference>
<dbReference type="EMBL" id="LT598462">
    <property type="protein sequence ID" value="SCU79412.1"/>
    <property type="molecule type" value="Genomic_DNA"/>
</dbReference>
<evidence type="ECO:0000259" key="1">
    <source>
        <dbReference type="PROSITE" id="PS51186"/>
    </source>
</evidence>
<organism evidence="2 3">
    <name type="scientific">Lachancea mirantina</name>
    <dbReference type="NCBI Taxonomy" id="1230905"/>
    <lineage>
        <taxon>Eukaryota</taxon>
        <taxon>Fungi</taxon>
        <taxon>Dikarya</taxon>
        <taxon>Ascomycota</taxon>
        <taxon>Saccharomycotina</taxon>
        <taxon>Saccharomycetes</taxon>
        <taxon>Saccharomycetales</taxon>
        <taxon>Saccharomycetaceae</taxon>
        <taxon>Lachancea</taxon>
    </lineage>
</organism>
<evidence type="ECO:0000313" key="2">
    <source>
        <dbReference type="EMBL" id="SCU79412.1"/>
    </source>
</evidence>
<dbReference type="AlphaFoldDB" id="A0A1G4IS51"/>
<gene>
    <name evidence="2" type="ORF">LAMI_0A08724G</name>
</gene>
<dbReference type="GO" id="GO:0016747">
    <property type="term" value="F:acyltransferase activity, transferring groups other than amino-acyl groups"/>
    <property type="evidence" value="ECO:0007669"/>
    <property type="project" value="InterPro"/>
</dbReference>
<protein>
    <submittedName>
        <fullName evidence="2">LAMI_0A08724g1_1</fullName>
    </submittedName>
</protein>
<dbReference type="InterPro" id="IPR000182">
    <property type="entry name" value="GNAT_dom"/>
</dbReference>
<evidence type="ECO:0000313" key="3">
    <source>
        <dbReference type="Proteomes" id="UP000191024"/>
    </source>
</evidence>
<dbReference type="Gene3D" id="3.40.630.30">
    <property type="match status" value="1"/>
</dbReference>
<keyword evidence="3" id="KW-1185">Reference proteome</keyword>
<dbReference type="PROSITE" id="PS51186">
    <property type="entry name" value="GNAT"/>
    <property type="match status" value="1"/>
</dbReference>
<sequence>MYYLRKSRADEVEQLMIIFDAAKAHLKSLGIDQWQQGYPNSDGLLEDIRKGEGYVLIYENEIAAVGAISGGTDPDYTNIDGQWLPQSNHEKYVVVHRTVVADKFRGRNLSTILFSGLITLAVEKGYKDIRADTHPANKTMQHILNKLGFAHRGFITQQTSQKVLPAYQFIVA</sequence>
<dbReference type="InterPro" id="IPR016181">
    <property type="entry name" value="Acyl_CoA_acyltransferase"/>
</dbReference>